<evidence type="ECO:0000313" key="1">
    <source>
        <dbReference type="EMBL" id="KAI8566481.1"/>
    </source>
</evidence>
<protein>
    <submittedName>
        <fullName evidence="1">Uncharacterized protein</fullName>
    </submittedName>
</protein>
<gene>
    <name evidence="1" type="ORF">RHMOL_Rhmol02G0044700</name>
</gene>
<comment type="caution">
    <text evidence="1">The sequence shown here is derived from an EMBL/GenBank/DDBJ whole genome shotgun (WGS) entry which is preliminary data.</text>
</comment>
<reference evidence="1" key="1">
    <citation type="submission" date="2022-02" db="EMBL/GenBank/DDBJ databases">
        <title>Plant Genome Project.</title>
        <authorList>
            <person name="Zhang R.-G."/>
        </authorList>
    </citation>
    <scope>NUCLEOTIDE SEQUENCE</scope>
    <source>
        <strain evidence="1">AT1</strain>
    </source>
</reference>
<accession>A0ACC0PMV9</accession>
<name>A0ACC0PMV9_RHOML</name>
<evidence type="ECO:0000313" key="2">
    <source>
        <dbReference type="Proteomes" id="UP001062846"/>
    </source>
</evidence>
<dbReference type="Proteomes" id="UP001062846">
    <property type="component" value="Chromosome 2"/>
</dbReference>
<organism evidence="1 2">
    <name type="scientific">Rhododendron molle</name>
    <name type="common">Chinese azalea</name>
    <name type="synonym">Azalea mollis</name>
    <dbReference type="NCBI Taxonomy" id="49168"/>
    <lineage>
        <taxon>Eukaryota</taxon>
        <taxon>Viridiplantae</taxon>
        <taxon>Streptophyta</taxon>
        <taxon>Embryophyta</taxon>
        <taxon>Tracheophyta</taxon>
        <taxon>Spermatophyta</taxon>
        <taxon>Magnoliopsida</taxon>
        <taxon>eudicotyledons</taxon>
        <taxon>Gunneridae</taxon>
        <taxon>Pentapetalae</taxon>
        <taxon>asterids</taxon>
        <taxon>Ericales</taxon>
        <taxon>Ericaceae</taxon>
        <taxon>Ericoideae</taxon>
        <taxon>Rhodoreae</taxon>
        <taxon>Rhododendron</taxon>
    </lineage>
</organism>
<dbReference type="EMBL" id="CM046389">
    <property type="protein sequence ID" value="KAI8566481.1"/>
    <property type="molecule type" value="Genomic_DNA"/>
</dbReference>
<sequence length="418" mass="46977">MAALMKSGESDTGFDESEEMMTCFYFPPSPPSFFPLYLPASPPLQSSPSSSYSGCLGKVKTRENKEENGARIAIPLEHILQTKAMRLKDAAKHLKVSIPELKSSCREYGIRRWPPRNEHKLIKQSLLNETPAVADQEGNPQFTSHSNQVLMATVDKNSVVEKEILPPQLLPIAKQENPDAGSSNDEVEAIGIGVEGTTKGVVEKAQLNSGCSGKGKWREKSPGGDRRHDKTTGVRIVIPKHDILQTKEMRLKDAAKHLEVSRSTFKRACREYGIERWPPRKERELISQSHPNESPTVVDQERIPQLNSDTLLSSAQVSATIGTNIVTIMARYAEVRIKFRLSWPWRMVELEQQVKKRLPLEAGTYYIKYKDEDDGLMTLIACDEDLEDYFSSSSQLGTHPIEVFLEPKVAHELRVNQL</sequence>
<keyword evidence="2" id="KW-1185">Reference proteome</keyword>
<proteinExistence type="predicted"/>